<gene>
    <name evidence="1" type="ORF">QDH73_04855</name>
</gene>
<evidence type="ECO:0000313" key="1">
    <source>
        <dbReference type="EMBL" id="MDP4483367.1"/>
    </source>
</evidence>
<evidence type="ECO:0000313" key="2">
    <source>
        <dbReference type="Proteomes" id="UP001242314"/>
    </source>
</evidence>
<name>A0ABT9GBW4_9GAMM</name>
<dbReference type="Proteomes" id="UP001242314">
    <property type="component" value="Unassembled WGS sequence"/>
</dbReference>
<proteinExistence type="predicted"/>
<accession>A0ABT9GBW4</accession>
<comment type="caution">
    <text evidence="1">The sequence shown here is derived from an EMBL/GenBank/DDBJ whole genome shotgun (WGS) entry which is preliminary data.</text>
</comment>
<protein>
    <submittedName>
        <fullName evidence="1">Uncharacterized protein</fullName>
    </submittedName>
</protein>
<dbReference type="EMBL" id="JASGWX010000003">
    <property type="protein sequence ID" value="MDP4483367.1"/>
    <property type="molecule type" value="Genomic_DNA"/>
</dbReference>
<sequence length="159" mass="18320">MSSMAWDAWQAGITTTFGGEGASWLYDDEKQKPKQNTHAKFLSYWNSIKRDCEKIVRAKDLRNKVVVKFGATKPLATCEIIVHQRLRNGTLRYYIFTYDINSNIVRNLLLLSMFIKKGVSLNFIDGMKTIYSSATTTFCTIHNYSFYTHISQAINLEQI</sequence>
<keyword evidence="2" id="KW-1185">Reference proteome</keyword>
<reference evidence="1 2" key="1">
    <citation type="submission" date="2023-04" db="EMBL/GenBank/DDBJ databases">
        <title>Novel Pseudoalteromonas species isolated from Pacific coral.</title>
        <authorList>
            <person name="Videau P."/>
            <person name="Shlafstein M.D."/>
            <person name="Oline D.K."/>
            <person name="Strangman W.K."/>
            <person name="Hahnke R.L."/>
            <person name="Saw J.H."/>
            <person name="Ushijima B."/>
        </authorList>
    </citation>
    <scope>NUCLEOTIDE SEQUENCE [LARGE SCALE GENOMIC DNA]</scope>
    <source>
        <strain evidence="1 2">LMG 14908</strain>
    </source>
</reference>
<organism evidence="1 2">
    <name type="scientific">Pseudoalteromonas distincta</name>
    <dbReference type="NCBI Taxonomy" id="77608"/>
    <lineage>
        <taxon>Bacteria</taxon>
        <taxon>Pseudomonadati</taxon>
        <taxon>Pseudomonadota</taxon>
        <taxon>Gammaproteobacteria</taxon>
        <taxon>Alteromonadales</taxon>
        <taxon>Pseudoalteromonadaceae</taxon>
        <taxon>Pseudoalteromonas</taxon>
    </lineage>
</organism>
<dbReference type="RefSeq" id="WP_039488708.1">
    <property type="nucleotide sequence ID" value="NZ_JASGWX010000003.1"/>
</dbReference>